<feature type="region of interest" description="Disordered" evidence="2">
    <location>
        <begin position="1"/>
        <end position="37"/>
    </location>
</feature>
<proteinExistence type="inferred from homology"/>
<dbReference type="InterPro" id="IPR028268">
    <property type="entry name" value="Pianissimo_fam"/>
</dbReference>
<organism evidence="6 7">
    <name type="scientific">Mya arenaria</name>
    <name type="common">Soft-shell clam</name>
    <dbReference type="NCBI Taxonomy" id="6604"/>
    <lineage>
        <taxon>Eukaryota</taxon>
        <taxon>Metazoa</taxon>
        <taxon>Spiralia</taxon>
        <taxon>Lophotrochozoa</taxon>
        <taxon>Mollusca</taxon>
        <taxon>Bivalvia</taxon>
        <taxon>Autobranchia</taxon>
        <taxon>Heteroconchia</taxon>
        <taxon>Euheterodonta</taxon>
        <taxon>Imparidentia</taxon>
        <taxon>Neoheterodontei</taxon>
        <taxon>Myida</taxon>
        <taxon>Myoidea</taxon>
        <taxon>Myidae</taxon>
        <taxon>Mya</taxon>
    </lineage>
</organism>
<dbReference type="SMART" id="SM01303">
    <property type="entry name" value="RasGEF_N_2"/>
    <property type="match status" value="1"/>
</dbReference>
<feature type="region of interest" description="Disordered" evidence="2">
    <location>
        <begin position="1340"/>
        <end position="1414"/>
    </location>
</feature>
<feature type="compositionally biased region" description="Polar residues" evidence="2">
    <location>
        <begin position="1123"/>
        <end position="1134"/>
    </location>
</feature>
<dbReference type="PANTHER" id="PTHR13298:SF11">
    <property type="entry name" value="RAPAMYCIN-INSENSITIVE COMPANION OF MTOR"/>
    <property type="match status" value="1"/>
</dbReference>
<reference evidence="6" key="1">
    <citation type="submission" date="2022-11" db="EMBL/GenBank/DDBJ databases">
        <title>Centuries of genome instability and evolution in soft-shell clam transmissible cancer (bioRxiv).</title>
        <authorList>
            <person name="Hart S.F.M."/>
            <person name="Yonemitsu M.A."/>
            <person name="Giersch R.M."/>
            <person name="Beal B.F."/>
            <person name="Arriagada G."/>
            <person name="Davis B.W."/>
            <person name="Ostrander E.A."/>
            <person name="Goff S.P."/>
            <person name="Metzger M.J."/>
        </authorList>
    </citation>
    <scope>NUCLEOTIDE SEQUENCE</scope>
    <source>
        <strain evidence="6">MELC-2E11</strain>
        <tissue evidence="6">Siphon/mantle</tissue>
    </source>
</reference>
<dbReference type="EMBL" id="CP111024">
    <property type="protein sequence ID" value="WAR23308.1"/>
    <property type="molecule type" value="Genomic_DNA"/>
</dbReference>
<name>A0ABY7FM56_MYAAR</name>
<evidence type="ECO:0000259" key="3">
    <source>
        <dbReference type="SMART" id="SM01307"/>
    </source>
</evidence>
<feature type="compositionally biased region" description="Basic and acidic residues" evidence="2">
    <location>
        <begin position="920"/>
        <end position="929"/>
    </location>
</feature>
<evidence type="ECO:0000313" key="6">
    <source>
        <dbReference type="EMBL" id="WAR23308.1"/>
    </source>
</evidence>
<dbReference type="InterPro" id="IPR016024">
    <property type="entry name" value="ARM-type_fold"/>
</dbReference>
<feature type="compositionally biased region" description="Polar residues" evidence="2">
    <location>
        <begin position="1098"/>
        <end position="1109"/>
    </location>
</feature>
<feature type="compositionally biased region" description="Basic and acidic residues" evidence="2">
    <location>
        <begin position="1055"/>
        <end position="1081"/>
    </location>
</feature>
<dbReference type="InterPro" id="IPR029453">
    <property type="entry name" value="Rictor_IV"/>
</dbReference>
<feature type="compositionally biased region" description="Polar residues" evidence="2">
    <location>
        <begin position="948"/>
        <end position="993"/>
    </location>
</feature>
<sequence>MASAMARQQSGTRFRSSRFRGRHGSGEENVHLNPKKDPAENVKEVLTYAVKQSSYSKAKKLGALDICLENEVERIHAQKLVRKLVVTVASKVPRSLIHPLVAIGSDGNSERDRMVRASMACLCELTYSNPDLVAHCGGISMLLRKILDCPQYPRINESIVATILHLINYPATRHFVRFSTDLEQAVVELIFELFRLPLPDWTEDFTEALISIDPSKMRENWHLTEGFVANEGKSILPNTASIRQASIAVSYLERMHTLKKRGPIPCSLYLEQIVRQSLLFKDRSLSLNMQKNKLLDMHVRKRASSSEEICMQTLRDTQVLFTKVAKNWDWDLIEYVLKWPDEKLRKLEDQIYLRFLKRLFFYFSPTNHEFSRLEADHEMGSKIALVGCQLIDFIVKADQEEGVKLMREFLTDISLCLSEVALRRIAPESVLSPGNVINTLSHYYFLFVGRFSVNTRGDRHVEKAGIYQHFLDIISAAPQDSYVKLITSSLHYGREGNSRAVLTKALCAGPEGFSLWGIESLVNQLYDQSLGVAMTSLSILEEACELKENLDAVIKLKPNFLHLGEKGQMILCRYMSTQSGFRFLTEANYTMNELKKWHTSFNTCYVRIVEELLNCALTTYEKTYQGSYTRRSSKKRGMCTCPSICMGHISMSSWGVSWLQDEKIVPEIIRKAEESSVYSIRGTAFFVLGMISTTREGAEHLSQYGWESRWNTRAERWPLVEDHSSLLDESMDEMQSEMGFSMGASRLELGSPVSNLDFIAEEHFKLGATGRSLPNGDEDEDVDCDEDEQGLNMPLFRQTSLTYSPELRHKGVRLKHRTLPLPGKGNRSQTVPSRSLTIRSQAFSEGVSDRTRSVEHISAGRRDFKISSEQRSRSFNLDDKFRNYSKNSAKAVIDSDGNSYEHKNENNNINSQSDVISKSSTDKDSDETCKCDSDIETICVQSDCSLTSTSPNNAKDNPDNQSEQSLLTGSAQNQPSLKPTEQSDVLISVTDTDQVTKEQKDESDISESSKRKIHDDEAAFKADKSNNEDVAVNHEGTDVVQNDSSALIVEGNEGSSEKGLKATDSDEMFRRPLLKASKEEQSSSSESGRTTSSKSRADSFNTDTNTSGIGSYDSGHHGVMESHSLSPIASTNSLEIGEVQMRHKDRKDSRESNMHHSVMMRRMSNLTRVPSVRRQSSPGIGILPASKYFDFSENAIMYTTARDAMGYATLRNLMKSRQISLDMESDYGITNLYDSFGSSSSLNRTSSIDSTALQRPTSLMTYNLSGISLSEMDASGSYPPKARLYQQRPHTGQAEFRGLTLPVDIHMMFEASETDDKEGCILGENISRQVSFMQQSESGGSLFVDSTEGGKLPKSESGQDMGAVRQEIEEGDVGEVGGAGRGRGRSSSVNEALVDTSSSLNSTGSDSSASKMSYDTPMGRTLVRKEMLRFVINLSSSVGVKGAEQGLLALKQKFPKAFQDLCFYSDVSHLLGTCSFRLTARRFVQELFEELNITKLLDEACDILGIDDTAEKSVVDNTLPEQFDGFDDFS</sequence>
<dbReference type="Pfam" id="PF14664">
    <property type="entry name" value="RICTOR_N"/>
    <property type="match status" value="1"/>
</dbReference>
<dbReference type="InterPro" id="IPR011989">
    <property type="entry name" value="ARM-like"/>
</dbReference>
<feature type="domain" description="Rapamycin-insensitive companion of mTOR N-terminal" evidence="4">
    <location>
        <begin position="13"/>
        <end position="265"/>
    </location>
</feature>
<feature type="domain" description="Rapamycin-insensitive companion of mTOR" evidence="5">
    <location>
        <begin position="644"/>
        <end position="708"/>
    </location>
</feature>
<dbReference type="SMART" id="SM01307">
    <property type="entry name" value="RICTOR_M"/>
    <property type="match status" value="1"/>
</dbReference>
<feature type="compositionally biased region" description="Basic and acidic residues" evidence="2">
    <location>
        <begin position="994"/>
        <end position="1037"/>
    </location>
</feature>
<dbReference type="Proteomes" id="UP001164746">
    <property type="component" value="Chromosome 13"/>
</dbReference>
<protein>
    <submittedName>
        <fullName evidence="6">RICTR-like protein</fullName>
    </submittedName>
</protein>
<evidence type="ECO:0000256" key="2">
    <source>
        <dbReference type="SAM" id="MobiDB-lite"/>
    </source>
</evidence>
<comment type="similarity">
    <text evidence="1">Belongs to the RICTOR family.</text>
</comment>
<feature type="region of interest" description="Disordered" evidence="2">
    <location>
        <begin position="948"/>
        <end position="1153"/>
    </location>
</feature>
<dbReference type="PANTHER" id="PTHR13298">
    <property type="entry name" value="CYTOSOLIC REGULATOR PIANISSIMO"/>
    <property type="match status" value="1"/>
</dbReference>
<feature type="compositionally biased region" description="Low complexity" evidence="2">
    <location>
        <begin position="1082"/>
        <end position="1094"/>
    </location>
</feature>
<feature type="domain" description="Rapamycin-insensitive companion of mTOR middle" evidence="3">
    <location>
        <begin position="305"/>
        <end position="527"/>
    </location>
</feature>
<feature type="compositionally biased region" description="Low complexity" evidence="2">
    <location>
        <begin position="1397"/>
        <end position="1410"/>
    </location>
</feature>
<keyword evidence="7" id="KW-1185">Reference proteome</keyword>
<dbReference type="SMART" id="SM01310">
    <property type="entry name" value="RICTOR_V"/>
    <property type="match status" value="1"/>
</dbReference>
<evidence type="ECO:0000259" key="5">
    <source>
        <dbReference type="SMART" id="SM01310"/>
    </source>
</evidence>
<gene>
    <name evidence="6" type="ORF">MAR_036977</name>
</gene>
<evidence type="ECO:0000256" key="1">
    <source>
        <dbReference type="ARBA" id="ARBA00008878"/>
    </source>
</evidence>
<dbReference type="Pfam" id="PF14663">
    <property type="entry name" value="RasGEF_N_2"/>
    <property type="match status" value="1"/>
</dbReference>
<dbReference type="Pfam" id="PF14668">
    <property type="entry name" value="RICTOR_V"/>
    <property type="match status" value="1"/>
</dbReference>
<dbReference type="InterPro" id="IPR029452">
    <property type="entry name" value="RICTOR_V"/>
</dbReference>
<feature type="compositionally biased region" description="Basic and acidic residues" evidence="2">
    <location>
        <begin position="24"/>
        <end position="37"/>
    </location>
</feature>
<feature type="region of interest" description="Disordered" evidence="2">
    <location>
        <begin position="893"/>
        <end position="929"/>
    </location>
</feature>
<feature type="region of interest" description="Disordered" evidence="2">
    <location>
        <begin position="769"/>
        <end position="790"/>
    </location>
</feature>
<dbReference type="SUPFAM" id="SSF48371">
    <property type="entry name" value="ARM repeat"/>
    <property type="match status" value="1"/>
</dbReference>
<accession>A0ABY7FM56</accession>
<feature type="compositionally biased region" description="Basic and acidic residues" evidence="2">
    <location>
        <begin position="1140"/>
        <end position="1153"/>
    </location>
</feature>
<dbReference type="InterPro" id="IPR028267">
    <property type="entry name" value="Pianissimo_N"/>
</dbReference>
<dbReference type="Gene3D" id="1.25.10.10">
    <property type="entry name" value="Leucine-rich Repeat Variant"/>
    <property type="match status" value="1"/>
</dbReference>
<dbReference type="SMART" id="SM01308">
    <property type="entry name" value="RICTOR_N"/>
    <property type="match status" value="1"/>
</dbReference>
<evidence type="ECO:0000313" key="7">
    <source>
        <dbReference type="Proteomes" id="UP001164746"/>
    </source>
</evidence>
<dbReference type="InterPro" id="IPR029451">
    <property type="entry name" value="RICTOR_M"/>
</dbReference>
<feature type="compositionally biased region" description="Acidic residues" evidence="2">
    <location>
        <begin position="776"/>
        <end position="789"/>
    </location>
</feature>
<evidence type="ECO:0000259" key="4">
    <source>
        <dbReference type="SMART" id="SM01308"/>
    </source>
</evidence>